<evidence type="ECO:0000313" key="5">
    <source>
        <dbReference type="EMBL" id="NUZ04828.1"/>
    </source>
</evidence>
<dbReference type="SUPFAM" id="SSF53822">
    <property type="entry name" value="Periplasmic binding protein-like I"/>
    <property type="match status" value="1"/>
</dbReference>
<dbReference type="EMBL" id="JABWMJ010000001">
    <property type="protein sequence ID" value="NUZ04828.1"/>
    <property type="molecule type" value="Genomic_DNA"/>
</dbReference>
<dbReference type="Pfam" id="PF13458">
    <property type="entry name" value="Peripla_BP_6"/>
    <property type="match status" value="1"/>
</dbReference>
<dbReference type="CDD" id="cd06333">
    <property type="entry name" value="PBP1_ABC_RPA1789-like"/>
    <property type="match status" value="1"/>
</dbReference>
<comment type="similarity">
    <text evidence="1">Belongs to the leucine-binding protein family.</text>
</comment>
<dbReference type="PANTHER" id="PTHR30483">
    <property type="entry name" value="LEUCINE-SPECIFIC-BINDING PROTEIN"/>
    <property type="match status" value="1"/>
</dbReference>
<dbReference type="Gene3D" id="3.40.50.2300">
    <property type="match status" value="2"/>
</dbReference>
<feature type="signal peptide" evidence="3">
    <location>
        <begin position="1"/>
        <end position="22"/>
    </location>
</feature>
<evidence type="ECO:0000259" key="4">
    <source>
        <dbReference type="Pfam" id="PF13458"/>
    </source>
</evidence>
<evidence type="ECO:0000256" key="1">
    <source>
        <dbReference type="ARBA" id="ARBA00010062"/>
    </source>
</evidence>
<dbReference type="InterPro" id="IPR028081">
    <property type="entry name" value="Leu-bd"/>
</dbReference>
<feature type="domain" description="Leucine-binding protein" evidence="4">
    <location>
        <begin position="24"/>
        <end position="359"/>
    </location>
</feature>
<proteinExistence type="inferred from homology"/>
<dbReference type="Proteomes" id="UP000529637">
    <property type="component" value="Unassembled WGS sequence"/>
</dbReference>
<dbReference type="InterPro" id="IPR051010">
    <property type="entry name" value="BCAA_transport"/>
</dbReference>
<accession>A0A7Y6NKE7</accession>
<feature type="chain" id="PRO_5031203286" evidence="3">
    <location>
        <begin position="23"/>
        <end position="380"/>
    </location>
</feature>
<protein>
    <submittedName>
        <fullName evidence="5">ABC transporter substrate-binding protein</fullName>
    </submittedName>
</protein>
<keyword evidence="2 3" id="KW-0732">Signal</keyword>
<dbReference type="PANTHER" id="PTHR30483:SF38">
    <property type="entry name" value="BLR7848 PROTEIN"/>
    <property type="match status" value="1"/>
</dbReference>
<evidence type="ECO:0000313" key="6">
    <source>
        <dbReference type="Proteomes" id="UP000529637"/>
    </source>
</evidence>
<evidence type="ECO:0000256" key="3">
    <source>
        <dbReference type="SAM" id="SignalP"/>
    </source>
</evidence>
<dbReference type="RefSeq" id="WP_176066077.1">
    <property type="nucleotide sequence ID" value="NZ_JABWMJ010000001.1"/>
</dbReference>
<name>A0A7Y6NKE7_9BURK</name>
<reference evidence="5 6" key="1">
    <citation type="submission" date="2020-06" db="EMBL/GenBank/DDBJ databases">
        <title>Schlegella sp. ID0723 isolated from air conditioner.</title>
        <authorList>
            <person name="Kim D.Y."/>
            <person name="Kim D.-U."/>
        </authorList>
    </citation>
    <scope>NUCLEOTIDE SEQUENCE [LARGE SCALE GENOMIC DNA]</scope>
    <source>
        <strain evidence="5 6">ID0723</strain>
    </source>
</reference>
<organism evidence="5 6">
    <name type="scientific">Piscinibacter koreensis</name>
    <dbReference type="NCBI Taxonomy" id="2742824"/>
    <lineage>
        <taxon>Bacteria</taxon>
        <taxon>Pseudomonadati</taxon>
        <taxon>Pseudomonadota</taxon>
        <taxon>Betaproteobacteria</taxon>
        <taxon>Burkholderiales</taxon>
        <taxon>Sphaerotilaceae</taxon>
        <taxon>Piscinibacter</taxon>
    </lineage>
</organism>
<dbReference type="InterPro" id="IPR028082">
    <property type="entry name" value="Peripla_BP_I"/>
</dbReference>
<dbReference type="AlphaFoldDB" id="A0A7Y6NKE7"/>
<evidence type="ECO:0000256" key="2">
    <source>
        <dbReference type="ARBA" id="ARBA00022729"/>
    </source>
</evidence>
<sequence length="380" mass="39974">MKLCKPLAAALLTLAATTGAYADITIGVSLSLTGPTSALGIPTKNGIALWPKEIAGEKLNVIVLDDATDPTKAVQNTRKFLTEDKVDIIVGSVATPVAAAMADVAAEGRTVQLMLSPVNLPEGRGGWSFRMPQSTAVMAIPIVEHWKKTGVKTYGFLGYADAYGEAWLSDIRPLAEKAGIKLVATERFARTDTSVTGQALKLVSANPDAILVVASGSGAAMPHKGLVERGYAKSKIYQTHGAATLDLIRVGGADVEGSFVSSGPAVVADKLPASNASKQLGMRYISEFEKLYGKGSANQFGAHAFDVVIVLQKAVPIALKKGKPGTPEFRAALKEAFETMGRTPVSQGVLNWTATDHFGYTPETGVLLKVVKGDWEVVPN</sequence>
<keyword evidence="6" id="KW-1185">Reference proteome</keyword>
<gene>
    <name evidence="5" type="ORF">HQN59_03545</name>
</gene>
<comment type="caution">
    <text evidence="5">The sequence shown here is derived from an EMBL/GenBank/DDBJ whole genome shotgun (WGS) entry which is preliminary data.</text>
</comment>